<evidence type="ECO:0008006" key="5">
    <source>
        <dbReference type="Google" id="ProtNLM"/>
    </source>
</evidence>
<dbReference type="PANTHER" id="PTHR12654:SF0">
    <property type="entry name" value="NON-LYSOSOMAL GLUCOSYLCERAMIDASE"/>
    <property type="match status" value="1"/>
</dbReference>
<gene>
    <name evidence="3" type="ORF">I8J30_06920</name>
</gene>
<feature type="domain" description="Glycosyl-hydrolase family 116 catalytic region" evidence="1">
    <location>
        <begin position="451"/>
        <end position="765"/>
    </location>
</feature>
<evidence type="ECO:0000259" key="1">
    <source>
        <dbReference type="Pfam" id="PF04685"/>
    </source>
</evidence>
<keyword evidence="4" id="KW-1185">Reference proteome</keyword>
<dbReference type="SUPFAM" id="SSF48208">
    <property type="entry name" value="Six-hairpin glycosidases"/>
    <property type="match status" value="1"/>
</dbReference>
<evidence type="ECO:0000313" key="4">
    <source>
        <dbReference type="Proteomes" id="UP000673394"/>
    </source>
</evidence>
<feature type="domain" description="Glycosyl-hydrolase family 116 N-terminal" evidence="2">
    <location>
        <begin position="19"/>
        <end position="334"/>
    </location>
</feature>
<dbReference type="InterPro" id="IPR012341">
    <property type="entry name" value="6hp_glycosidase-like_sf"/>
</dbReference>
<sequence length="829" mass="92649">MSQQTYSQSYSGTRNSHIAYPLGGIGAGMFCLEGTGAMSHFSLRHAPDITHEPIIFSGLCVKGEQGHIARVMEGPVPSWKIYANKAESMNPGSGLFAKHFGLPRFESSSFHARFPFGTVELNDNRLPVEASITGWSPFIPLDADDSSLPAAALEITLINTTDRPVELVYSLHAANFMAFNKSTKQRVYSAKSGKGFVLEQSPAEGKPWEEGSFSAFTDHPNAKVDCAWFRGGWFDSLTMVWNAIKEGRSAEKPEVTEGKPSPGGSLFVPLTLAPHDREVIRIMLSWHVPETKLIEGVEAAKHPDWAGEYHKPWYAGKFATISEVSEYWFRHYDSLRERSLKFSDTFYGTSLPAEAKDAITANLTILKSPTVLRQTDGRMWGWEGQQLKEGSCSGSCTHVWNYAQAVPHLFPDLERSLRVTEFTEGQDERGHQNFRVPLPIQPASHKYHAASDGQLGGIMKAYREWRISGDTEWLRKYWPQIKQSLTYCKELWDPDGIGVLIEPHHNTYDIEFWGPDGMCSSIYIGALKAASLMGEALGDISNGYEELYRKGREYLEQELFNGEYFEQKIIWEGLRAPDPAKLVPQGNDSYKAAETLEGPEAWNVNYSKEAQELLQQEGPKYQYGKGCLSDGVIGAWIAEMCGLGDILDRDKVKSHLLSIYRYNLKRDLSEHANPQRSGFALGQDGGLLLCTWPRGGQLSLPFVYSNEVWTGIEYQVASHLMSIGCVEEGLDIVRVCRDRYDGSIRNPFDEYECGHWYARAMASYGIIQGWSGIRYDAVERALYVSPKVSGDYSSFLCTASGYGIAGIRGGEVFVEVKDGTIEVDEIRLV</sequence>
<reference evidence="3 4" key="1">
    <citation type="submission" date="2021-04" db="EMBL/GenBank/DDBJ databases">
        <title>Paenibacillus sp. DLE-14 whole genome sequence.</title>
        <authorList>
            <person name="Ham Y.J."/>
        </authorList>
    </citation>
    <scope>NUCLEOTIDE SEQUENCE [LARGE SCALE GENOMIC DNA]</scope>
    <source>
        <strain evidence="3 4">DLE-14</strain>
    </source>
</reference>
<dbReference type="EMBL" id="JAGKSP010000002">
    <property type="protein sequence ID" value="MBP3962435.1"/>
    <property type="molecule type" value="Genomic_DNA"/>
</dbReference>
<dbReference type="InterPro" id="IPR052566">
    <property type="entry name" value="Non-lysos_glucosylceramidase"/>
</dbReference>
<dbReference type="InterPro" id="IPR006775">
    <property type="entry name" value="GH116_catalytic"/>
</dbReference>
<dbReference type="Proteomes" id="UP000673394">
    <property type="component" value="Unassembled WGS sequence"/>
</dbReference>
<dbReference type="RefSeq" id="WP_210656647.1">
    <property type="nucleotide sequence ID" value="NZ_JAGKSP010000002.1"/>
</dbReference>
<proteinExistence type="predicted"/>
<dbReference type="Pfam" id="PF04685">
    <property type="entry name" value="DUF608"/>
    <property type="match status" value="1"/>
</dbReference>
<comment type="caution">
    <text evidence="3">The sequence shown here is derived from an EMBL/GenBank/DDBJ whole genome shotgun (WGS) entry which is preliminary data.</text>
</comment>
<accession>A0ABS5CAG5</accession>
<dbReference type="InterPro" id="IPR008928">
    <property type="entry name" value="6-hairpin_glycosidase_sf"/>
</dbReference>
<dbReference type="PANTHER" id="PTHR12654">
    <property type="entry name" value="BILE ACID BETA-GLUCOSIDASE-RELATED"/>
    <property type="match status" value="1"/>
</dbReference>
<dbReference type="Gene3D" id="1.50.10.10">
    <property type="match status" value="1"/>
</dbReference>
<dbReference type="InterPro" id="IPR024462">
    <property type="entry name" value="GH116_N"/>
</dbReference>
<organism evidence="3 4">
    <name type="scientific">Paenibacillus lignilyticus</name>
    <dbReference type="NCBI Taxonomy" id="1172615"/>
    <lineage>
        <taxon>Bacteria</taxon>
        <taxon>Bacillati</taxon>
        <taxon>Bacillota</taxon>
        <taxon>Bacilli</taxon>
        <taxon>Bacillales</taxon>
        <taxon>Paenibacillaceae</taxon>
        <taxon>Paenibacillus</taxon>
    </lineage>
</organism>
<evidence type="ECO:0000313" key="3">
    <source>
        <dbReference type="EMBL" id="MBP3962435.1"/>
    </source>
</evidence>
<evidence type="ECO:0000259" key="2">
    <source>
        <dbReference type="Pfam" id="PF12215"/>
    </source>
</evidence>
<name>A0ABS5CAG5_9BACL</name>
<dbReference type="Pfam" id="PF12215">
    <property type="entry name" value="Glyco_hydr_116N"/>
    <property type="match status" value="1"/>
</dbReference>
<protein>
    <recommendedName>
        <fullName evidence="5">Glycosyl-hydrolase family 116 catalytic region domain-containing protein</fullName>
    </recommendedName>
</protein>